<sequence length="205" mass="22683">METLKSLTGPLVLARTRAPDLESVRKLNCWGSEIEDISVVRQMPNLEVCSVSVNEITTLQDFEDCVNLQELYIPVEPEEIEEANEKGEELSLPDTEVKPESPAPDQEKLTNGEAGGAEGGDTPNNPPNQKDPLSVTLDETNKIREQFGLKPLPIQKIGSPKSAPTSSTRARNSHILQAMLILMKELDRDTLEILDTAIRKRLESL</sequence>
<dbReference type="Gene3D" id="3.80.10.10">
    <property type="entry name" value="Ribonuclease Inhibitor"/>
    <property type="match status" value="1"/>
</dbReference>
<dbReference type="EMBL" id="CP111016">
    <property type="protein sequence ID" value="WAR04366.1"/>
    <property type="molecule type" value="Genomic_DNA"/>
</dbReference>
<dbReference type="Pfam" id="PF19252">
    <property type="entry name" value="HIND"/>
    <property type="match status" value="1"/>
</dbReference>
<evidence type="ECO:0000313" key="5">
    <source>
        <dbReference type="Proteomes" id="UP001164746"/>
    </source>
</evidence>
<keyword evidence="1" id="KW-0433">Leucine-rich repeat</keyword>
<accession>A0ABY7E721</accession>
<dbReference type="PANTHER" id="PTHR18849">
    <property type="entry name" value="LEUCINE RICH REPEAT PROTEIN"/>
    <property type="match status" value="1"/>
</dbReference>
<feature type="compositionally biased region" description="Basic and acidic residues" evidence="3">
    <location>
        <begin position="83"/>
        <end position="110"/>
    </location>
</feature>
<dbReference type="InterPro" id="IPR045347">
    <property type="entry name" value="HIND"/>
</dbReference>
<evidence type="ECO:0000256" key="2">
    <source>
        <dbReference type="ARBA" id="ARBA00022737"/>
    </source>
</evidence>
<name>A0ABY7E721_MYAAR</name>
<dbReference type="Proteomes" id="UP001164746">
    <property type="component" value="Chromosome 5"/>
</dbReference>
<feature type="region of interest" description="Disordered" evidence="3">
    <location>
        <begin position="81"/>
        <end position="134"/>
    </location>
</feature>
<proteinExistence type="predicted"/>
<keyword evidence="5" id="KW-1185">Reference proteome</keyword>
<dbReference type="PANTHER" id="PTHR18849:SF0">
    <property type="entry name" value="CILIA- AND FLAGELLA-ASSOCIATED PROTEIN 410-RELATED"/>
    <property type="match status" value="1"/>
</dbReference>
<keyword evidence="2" id="KW-0677">Repeat</keyword>
<evidence type="ECO:0000313" key="4">
    <source>
        <dbReference type="EMBL" id="WAR04366.1"/>
    </source>
</evidence>
<dbReference type="SUPFAM" id="SSF52058">
    <property type="entry name" value="L domain-like"/>
    <property type="match status" value="1"/>
</dbReference>
<gene>
    <name evidence="4" type="ORF">MAR_019735</name>
</gene>
<dbReference type="InterPro" id="IPR032675">
    <property type="entry name" value="LRR_dom_sf"/>
</dbReference>
<organism evidence="4 5">
    <name type="scientific">Mya arenaria</name>
    <name type="common">Soft-shell clam</name>
    <dbReference type="NCBI Taxonomy" id="6604"/>
    <lineage>
        <taxon>Eukaryota</taxon>
        <taxon>Metazoa</taxon>
        <taxon>Spiralia</taxon>
        <taxon>Lophotrochozoa</taxon>
        <taxon>Mollusca</taxon>
        <taxon>Bivalvia</taxon>
        <taxon>Autobranchia</taxon>
        <taxon>Heteroconchia</taxon>
        <taxon>Euheterodonta</taxon>
        <taxon>Imparidentia</taxon>
        <taxon>Neoheterodontei</taxon>
        <taxon>Myida</taxon>
        <taxon>Myoidea</taxon>
        <taxon>Myidae</taxon>
        <taxon>Mya</taxon>
    </lineage>
</organism>
<protein>
    <submittedName>
        <fullName evidence="4">CF410-like protein</fullName>
    </submittedName>
</protein>
<reference evidence="4" key="1">
    <citation type="submission" date="2022-11" db="EMBL/GenBank/DDBJ databases">
        <title>Centuries of genome instability and evolution in soft-shell clam transmissible cancer (bioRxiv).</title>
        <authorList>
            <person name="Hart S.F.M."/>
            <person name="Yonemitsu M.A."/>
            <person name="Giersch R.M."/>
            <person name="Beal B.F."/>
            <person name="Arriagada G."/>
            <person name="Davis B.W."/>
            <person name="Ostrander E.A."/>
            <person name="Goff S.P."/>
            <person name="Metzger M.J."/>
        </authorList>
    </citation>
    <scope>NUCLEOTIDE SEQUENCE</scope>
    <source>
        <strain evidence="4">MELC-2E11</strain>
        <tissue evidence="4">Siphon/mantle</tissue>
    </source>
</reference>
<evidence type="ECO:0000256" key="3">
    <source>
        <dbReference type="SAM" id="MobiDB-lite"/>
    </source>
</evidence>
<evidence type="ECO:0000256" key="1">
    <source>
        <dbReference type="ARBA" id="ARBA00022614"/>
    </source>
</evidence>